<sequence>MMKVLRLIWITGLLLLGACFPDKPEGLAMSYSTYVQSPVVIEEFKVDGRHTLQGKKVVQGLADLRRPHDHSGWYMLPRDIDANGTLQIEAVWVELLTHEAFRAEIVVPVLELQRSASNFAEMKPVFGPDGLMLITSDPLPETAVSTLIHDVGRVCGTRIPELDQDYTLEPLALPALKETLEYDRPAGVGKGCK</sequence>
<protein>
    <recommendedName>
        <fullName evidence="3">Lipoprotein</fullName>
    </recommendedName>
</protein>
<name>A0ABZ0HHB1_TRISK</name>
<organism evidence="1 2">
    <name type="scientific">Tritonibacter scottomollicae</name>
    <name type="common">Epibacterium scottomollicae</name>
    <dbReference type="NCBI Taxonomy" id="483013"/>
    <lineage>
        <taxon>Bacteria</taxon>
        <taxon>Pseudomonadati</taxon>
        <taxon>Pseudomonadota</taxon>
        <taxon>Alphaproteobacteria</taxon>
        <taxon>Rhodobacterales</taxon>
        <taxon>Paracoccaceae</taxon>
        <taxon>Tritonibacter</taxon>
    </lineage>
</organism>
<gene>
    <name evidence="1" type="ORF">R1T40_03480</name>
</gene>
<proteinExistence type="predicted"/>
<keyword evidence="2" id="KW-1185">Reference proteome</keyword>
<dbReference type="EMBL" id="CP136704">
    <property type="protein sequence ID" value="WOI33822.1"/>
    <property type="molecule type" value="Genomic_DNA"/>
</dbReference>
<evidence type="ECO:0008006" key="3">
    <source>
        <dbReference type="Google" id="ProtNLM"/>
    </source>
</evidence>
<dbReference type="PROSITE" id="PS51257">
    <property type="entry name" value="PROKAR_LIPOPROTEIN"/>
    <property type="match status" value="1"/>
</dbReference>
<evidence type="ECO:0000313" key="2">
    <source>
        <dbReference type="Proteomes" id="UP001302666"/>
    </source>
</evidence>
<reference evidence="1 2" key="1">
    <citation type="submission" date="2023-10" db="EMBL/GenBank/DDBJ databases">
        <title>Eight complete genome sequences of bacteria isolated from laboratory stock of Giant Kelp gametophytes.</title>
        <authorList>
            <person name="Tolentino B."/>
            <person name="Nuzhdin S."/>
        </authorList>
    </citation>
    <scope>NUCLEOTIDE SEQUENCE [LARGE SCALE GENOMIC DNA]</scope>
    <source>
        <strain evidence="1 2">LC.270.F.C4</strain>
    </source>
</reference>
<dbReference type="RefSeq" id="WP_317385881.1">
    <property type="nucleotide sequence ID" value="NZ_CP136704.1"/>
</dbReference>
<accession>A0ABZ0HHB1</accession>
<dbReference type="Proteomes" id="UP001302666">
    <property type="component" value="Chromosome"/>
</dbReference>
<evidence type="ECO:0000313" key="1">
    <source>
        <dbReference type="EMBL" id="WOI33822.1"/>
    </source>
</evidence>